<evidence type="ECO:0000256" key="13">
    <source>
        <dbReference type="ARBA" id="ARBA00048600"/>
    </source>
</evidence>
<dbReference type="Pfam" id="PF00289">
    <property type="entry name" value="Biotin_carb_N"/>
    <property type="match status" value="1"/>
</dbReference>
<dbReference type="InterPro" id="IPR011054">
    <property type="entry name" value="Rudment_hybrid_motif"/>
</dbReference>
<feature type="region of interest" description="Disordered" evidence="15">
    <location>
        <begin position="889"/>
        <end position="922"/>
    </location>
</feature>
<dbReference type="InterPro" id="IPR016185">
    <property type="entry name" value="PreATP-grasp_dom_sf"/>
</dbReference>
<evidence type="ECO:0000259" key="18">
    <source>
        <dbReference type="PROSITE" id="PS50979"/>
    </source>
</evidence>
<dbReference type="InterPro" id="IPR000089">
    <property type="entry name" value="Biotin_lipoyl"/>
</dbReference>
<evidence type="ECO:0000259" key="19">
    <source>
        <dbReference type="PROSITE" id="PS50980"/>
    </source>
</evidence>
<protein>
    <submittedName>
        <fullName evidence="21">Uncharacterized protein</fullName>
    </submittedName>
</protein>
<keyword evidence="6" id="KW-0276">Fatty acid metabolism</keyword>
<evidence type="ECO:0000256" key="10">
    <source>
        <dbReference type="ARBA" id="ARBA00023267"/>
    </source>
</evidence>
<dbReference type="PROSITE" id="PS00867">
    <property type="entry name" value="CPSASE_2"/>
    <property type="match status" value="1"/>
</dbReference>
<dbReference type="FunFam" id="3.90.226.10:FF:000010">
    <property type="entry name" value="acetyl-CoA carboxylase isoform X2"/>
    <property type="match status" value="1"/>
</dbReference>
<feature type="compositionally biased region" description="Low complexity" evidence="15">
    <location>
        <begin position="2184"/>
        <end position="2204"/>
    </location>
</feature>
<dbReference type="VEuPathDB" id="ToxoDB:BESB_039410"/>
<reference evidence="21 22" key="1">
    <citation type="submission" date="2017-09" db="EMBL/GenBank/DDBJ databases">
        <title>Genome sequencing of Besnoitia besnoiti strain Bb-Ger1.</title>
        <authorList>
            <person name="Schares G."/>
            <person name="Venepally P."/>
            <person name="Lorenzi H.A."/>
        </authorList>
    </citation>
    <scope>NUCLEOTIDE SEQUENCE [LARGE SCALE GENOMIC DNA]</scope>
    <source>
        <strain evidence="21 22">Bb-Ger1</strain>
    </source>
</reference>
<evidence type="ECO:0000256" key="15">
    <source>
        <dbReference type="SAM" id="MobiDB-lite"/>
    </source>
</evidence>
<feature type="domain" description="CoA carboxyltransferase C-terminal" evidence="20">
    <location>
        <begin position="3073"/>
        <end position="3406"/>
    </location>
</feature>
<dbReference type="OrthoDB" id="196847at2759"/>
<dbReference type="SUPFAM" id="SSF56059">
    <property type="entry name" value="Glutathione synthetase ATP-binding domain-like"/>
    <property type="match status" value="1"/>
</dbReference>
<feature type="compositionally biased region" description="Low complexity" evidence="15">
    <location>
        <begin position="1149"/>
        <end position="1165"/>
    </location>
</feature>
<feature type="compositionally biased region" description="Basic and acidic residues" evidence="15">
    <location>
        <begin position="95"/>
        <end position="108"/>
    </location>
</feature>
<dbReference type="Gene3D" id="2.40.460.10">
    <property type="entry name" value="Biotin dependent carboxylase carboxyltransferase"/>
    <property type="match status" value="1"/>
</dbReference>
<dbReference type="GO" id="GO:0003989">
    <property type="term" value="F:acetyl-CoA carboxylase activity"/>
    <property type="evidence" value="ECO:0007669"/>
    <property type="project" value="UniProtKB-EC"/>
</dbReference>
<proteinExistence type="predicted"/>
<evidence type="ECO:0000256" key="3">
    <source>
        <dbReference type="ARBA" id="ARBA00022516"/>
    </source>
</evidence>
<dbReference type="InterPro" id="IPR005479">
    <property type="entry name" value="CPAse_ATP-bd"/>
</dbReference>
<keyword evidence="8" id="KW-0443">Lipid metabolism</keyword>
<comment type="catalytic activity">
    <reaction evidence="12">
        <text>hydrogencarbonate + acetyl-CoA + ATP = malonyl-CoA + ADP + phosphate + H(+)</text>
        <dbReference type="Rhea" id="RHEA:11308"/>
        <dbReference type="ChEBI" id="CHEBI:15378"/>
        <dbReference type="ChEBI" id="CHEBI:17544"/>
        <dbReference type="ChEBI" id="CHEBI:30616"/>
        <dbReference type="ChEBI" id="CHEBI:43474"/>
        <dbReference type="ChEBI" id="CHEBI:57288"/>
        <dbReference type="ChEBI" id="CHEBI:57384"/>
        <dbReference type="ChEBI" id="CHEBI:456216"/>
        <dbReference type="EC" id="6.4.1.2"/>
    </reaction>
</comment>
<dbReference type="InterPro" id="IPR049074">
    <property type="entry name" value="ACCA_BT"/>
</dbReference>
<dbReference type="Gene3D" id="3.30.470.20">
    <property type="entry name" value="ATP-grasp fold, B domain"/>
    <property type="match status" value="1"/>
</dbReference>
<keyword evidence="10" id="KW-0092">Biotin</keyword>
<dbReference type="SMART" id="SM00878">
    <property type="entry name" value="Biotin_carb_C"/>
    <property type="match status" value="1"/>
</dbReference>
<feature type="compositionally biased region" description="Basic and acidic residues" evidence="15">
    <location>
        <begin position="900"/>
        <end position="919"/>
    </location>
</feature>
<dbReference type="InterPro" id="IPR013537">
    <property type="entry name" value="AcCoA_COase_cen"/>
</dbReference>
<name>A0A2A9MNI9_BESBE</name>
<dbReference type="InterPro" id="IPR011762">
    <property type="entry name" value="COA_CT_N"/>
</dbReference>
<dbReference type="Proteomes" id="UP000224006">
    <property type="component" value="Chromosome II"/>
</dbReference>
<comment type="pathway">
    <text evidence="2">Lipid metabolism; malonyl-CoA biosynthesis; malonyl-CoA from acetyl-CoA: step 1/1.</text>
</comment>
<dbReference type="GO" id="GO:0006633">
    <property type="term" value="P:fatty acid biosynthetic process"/>
    <property type="evidence" value="ECO:0007669"/>
    <property type="project" value="UniProtKB-KW"/>
</dbReference>
<dbReference type="Gene3D" id="3.90.226.10">
    <property type="entry name" value="2-enoyl-CoA Hydratase, Chain A, domain 1"/>
    <property type="match status" value="2"/>
</dbReference>
<dbReference type="PROSITE" id="PS00188">
    <property type="entry name" value="BIOTIN"/>
    <property type="match status" value="1"/>
</dbReference>
<dbReference type="Pfam" id="PF08326">
    <property type="entry name" value="ACC_central"/>
    <property type="match status" value="3"/>
</dbReference>
<comment type="cofactor">
    <cofactor evidence="1">
        <name>biotin</name>
        <dbReference type="ChEBI" id="CHEBI:57586"/>
    </cofactor>
</comment>
<dbReference type="Gene3D" id="3.90.1770.10">
    <property type="entry name" value="PreATP-grasp domain"/>
    <property type="match status" value="1"/>
</dbReference>
<feature type="domain" description="CoA carboxyltransferase N-terminal" evidence="19">
    <location>
        <begin position="2752"/>
        <end position="3082"/>
    </location>
</feature>
<feature type="compositionally biased region" description="Basic and acidic residues" evidence="15">
    <location>
        <begin position="115"/>
        <end position="126"/>
    </location>
</feature>
<dbReference type="InterPro" id="IPR011761">
    <property type="entry name" value="ATP-grasp"/>
</dbReference>
<dbReference type="InterPro" id="IPR011053">
    <property type="entry name" value="Single_hybrid_motif"/>
</dbReference>
<dbReference type="Gene3D" id="3.40.50.20">
    <property type="match status" value="1"/>
</dbReference>
<feature type="compositionally biased region" description="Polar residues" evidence="15">
    <location>
        <begin position="1022"/>
        <end position="1036"/>
    </location>
</feature>
<feature type="domain" description="Lipoyl-binding" evidence="16">
    <location>
        <begin position="798"/>
        <end position="872"/>
    </location>
</feature>
<dbReference type="UniPathway" id="UPA00655">
    <property type="reaction ID" value="UER00711"/>
</dbReference>
<evidence type="ECO:0000256" key="9">
    <source>
        <dbReference type="ARBA" id="ARBA00023160"/>
    </source>
</evidence>
<dbReference type="InterPro" id="IPR005481">
    <property type="entry name" value="BC-like_N"/>
</dbReference>
<dbReference type="FunFam" id="3.30.1490.20:FF:000003">
    <property type="entry name" value="acetyl-CoA carboxylase isoform X1"/>
    <property type="match status" value="1"/>
</dbReference>
<evidence type="ECO:0000259" key="17">
    <source>
        <dbReference type="PROSITE" id="PS50975"/>
    </source>
</evidence>
<feature type="region of interest" description="Disordered" evidence="15">
    <location>
        <begin position="2184"/>
        <end position="2223"/>
    </location>
</feature>
<evidence type="ECO:0000256" key="5">
    <source>
        <dbReference type="ARBA" id="ARBA00022741"/>
    </source>
</evidence>
<feature type="region of interest" description="Disordered" evidence="15">
    <location>
        <begin position="1"/>
        <end position="151"/>
    </location>
</feature>
<dbReference type="RefSeq" id="XP_029221492.1">
    <property type="nucleotide sequence ID" value="XM_029362527.1"/>
</dbReference>
<feature type="compositionally biased region" description="Basic and acidic residues" evidence="15">
    <location>
        <begin position="1083"/>
        <end position="1095"/>
    </location>
</feature>
<feature type="compositionally biased region" description="Basic and acidic residues" evidence="15">
    <location>
        <begin position="2256"/>
        <end position="2270"/>
    </location>
</feature>
<dbReference type="CDD" id="cd06850">
    <property type="entry name" value="biotinyl_domain"/>
    <property type="match status" value="1"/>
</dbReference>
<dbReference type="GO" id="GO:2001295">
    <property type="term" value="P:malonyl-CoA biosynthetic process"/>
    <property type="evidence" value="ECO:0007669"/>
    <property type="project" value="UniProtKB-UniPathway"/>
</dbReference>
<dbReference type="SUPFAM" id="SSF51246">
    <property type="entry name" value="Rudiment single hybrid motif"/>
    <property type="match status" value="1"/>
</dbReference>
<keyword evidence="4" id="KW-0436">Ligase</keyword>
<dbReference type="SUPFAM" id="SSF52440">
    <property type="entry name" value="PreATP-grasp domain"/>
    <property type="match status" value="1"/>
</dbReference>
<dbReference type="InterPro" id="IPR011764">
    <property type="entry name" value="Biotin_carboxylation_dom"/>
</dbReference>
<evidence type="ECO:0000256" key="8">
    <source>
        <dbReference type="ARBA" id="ARBA00023098"/>
    </source>
</evidence>
<comment type="caution">
    <text evidence="21">The sequence shown here is derived from an EMBL/GenBank/DDBJ whole genome shotgun (WGS) entry which is preliminary data.</text>
</comment>
<feature type="region of interest" description="Disordered" evidence="15">
    <location>
        <begin position="1637"/>
        <end position="1670"/>
    </location>
</feature>
<dbReference type="GO" id="GO:0046872">
    <property type="term" value="F:metal ion binding"/>
    <property type="evidence" value="ECO:0007669"/>
    <property type="project" value="InterPro"/>
</dbReference>
<evidence type="ECO:0000256" key="12">
    <source>
        <dbReference type="ARBA" id="ARBA00048065"/>
    </source>
</evidence>
<feature type="domain" description="Biotin carboxylation" evidence="18">
    <location>
        <begin position="168"/>
        <end position="657"/>
    </location>
</feature>
<evidence type="ECO:0000256" key="14">
    <source>
        <dbReference type="PROSITE-ProRule" id="PRU00409"/>
    </source>
</evidence>
<dbReference type="InterPro" id="IPR005482">
    <property type="entry name" value="Biotin_COase_C"/>
</dbReference>
<feature type="region of interest" description="Disordered" evidence="15">
    <location>
        <begin position="2235"/>
        <end position="2272"/>
    </location>
</feature>
<evidence type="ECO:0000256" key="1">
    <source>
        <dbReference type="ARBA" id="ARBA00001953"/>
    </source>
</evidence>
<dbReference type="Pfam" id="PF01039">
    <property type="entry name" value="Carboxyl_trans"/>
    <property type="match status" value="1"/>
</dbReference>
<feature type="domain" description="ATP-grasp" evidence="17">
    <location>
        <begin position="325"/>
        <end position="517"/>
    </location>
</feature>
<dbReference type="PANTHER" id="PTHR45728:SF3">
    <property type="entry name" value="ACETYL-COA CARBOXYLASE"/>
    <property type="match status" value="1"/>
</dbReference>
<dbReference type="PROSITE" id="PS50975">
    <property type="entry name" value="ATP_GRASP"/>
    <property type="match status" value="1"/>
</dbReference>
<dbReference type="Pfam" id="PF02786">
    <property type="entry name" value="CPSase_L_D2"/>
    <property type="match status" value="1"/>
</dbReference>
<keyword evidence="22" id="KW-1185">Reference proteome</keyword>
<keyword evidence="7 14" id="KW-0067">ATP-binding</keyword>
<dbReference type="InterPro" id="IPR013815">
    <property type="entry name" value="ATP_grasp_subdomain_1"/>
</dbReference>
<evidence type="ECO:0000313" key="22">
    <source>
        <dbReference type="Proteomes" id="UP000224006"/>
    </source>
</evidence>
<dbReference type="InterPro" id="IPR034733">
    <property type="entry name" value="AcCoA_carboxyl_beta"/>
</dbReference>
<dbReference type="Pfam" id="PF02785">
    <property type="entry name" value="Biotin_carb_C"/>
    <property type="match status" value="1"/>
</dbReference>
<dbReference type="SUPFAM" id="SSF51230">
    <property type="entry name" value="Single hybrid motif"/>
    <property type="match status" value="1"/>
</dbReference>
<comment type="catalytic activity">
    <reaction evidence="13">
        <text>N(6)-biotinyl-L-lysyl-[protein] + hydrogencarbonate + ATP = N(6)-carboxybiotinyl-L-lysyl-[protein] + ADP + phosphate + H(+)</text>
        <dbReference type="Rhea" id="RHEA:13501"/>
        <dbReference type="Rhea" id="RHEA-COMP:10505"/>
        <dbReference type="Rhea" id="RHEA-COMP:10506"/>
        <dbReference type="ChEBI" id="CHEBI:15378"/>
        <dbReference type="ChEBI" id="CHEBI:17544"/>
        <dbReference type="ChEBI" id="CHEBI:30616"/>
        <dbReference type="ChEBI" id="CHEBI:43474"/>
        <dbReference type="ChEBI" id="CHEBI:83144"/>
        <dbReference type="ChEBI" id="CHEBI:83145"/>
        <dbReference type="ChEBI" id="CHEBI:456216"/>
        <dbReference type="EC" id="6.3.4.14"/>
    </reaction>
</comment>
<dbReference type="PROSITE" id="PS50968">
    <property type="entry name" value="BIOTINYL_LIPOYL"/>
    <property type="match status" value="1"/>
</dbReference>
<dbReference type="PROSITE" id="PS00866">
    <property type="entry name" value="CPSASE_1"/>
    <property type="match status" value="1"/>
</dbReference>
<keyword evidence="11" id="KW-0511">Multifunctional enzyme</keyword>
<feature type="compositionally biased region" description="Polar residues" evidence="15">
    <location>
        <begin position="48"/>
        <end position="59"/>
    </location>
</feature>
<dbReference type="Pfam" id="PF21385">
    <property type="entry name" value="ACCA_BT"/>
    <property type="match status" value="1"/>
</dbReference>
<feature type="compositionally biased region" description="Basic and acidic residues" evidence="15">
    <location>
        <begin position="2209"/>
        <end position="2222"/>
    </location>
</feature>
<feature type="region of interest" description="Disordered" evidence="15">
    <location>
        <begin position="1020"/>
        <end position="1101"/>
    </location>
</feature>
<feature type="compositionally biased region" description="Low complexity" evidence="15">
    <location>
        <begin position="2241"/>
        <end position="2254"/>
    </location>
</feature>
<dbReference type="Gene3D" id="2.40.50.100">
    <property type="match status" value="1"/>
</dbReference>
<evidence type="ECO:0000313" key="21">
    <source>
        <dbReference type="EMBL" id="PFH37483.1"/>
    </source>
</evidence>
<feature type="region of interest" description="Disordered" evidence="15">
    <location>
        <begin position="3518"/>
        <end position="3539"/>
    </location>
</feature>
<keyword evidence="5 14" id="KW-0547">Nucleotide-binding</keyword>
<dbReference type="GO" id="GO:0005524">
    <property type="term" value="F:ATP binding"/>
    <property type="evidence" value="ECO:0007669"/>
    <property type="project" value="UniProtKB-UniRule"/>
</dbReference>
<gene>
    <name evidence="21" type="ORF">BESB_039410</name>
</gene>
<dbReference type="Gene3D" id="3.30.1490.20">
    <property type="entry name" value="ATP-grasp fold, A domain"/>
    <property type="match status" value="1"/>
</dbReference>
<feature type="compositionally biased region" description="Low complexity" evidence="15">
    <location>
        <begin position="1"/>
        <end position="22"/>
    </location>
</feature>
<dbReference type="STRING" id="94643.A0A2A9MNI9"/>
<dbReference type="PROSITE" id="PS50979">
    <property type="entry name" value="BC"/>
    <property type="match status" value="1"/>
</dbReference>
<dbReference type="KEGG" id="bbes:BESB_039410"/>
<feature type="region of interest" description="Disordered" evidence="15">
    <location>
        <begin position="2370"/>
        <end position="2436"/>
    </location>
</feature>
<dbReference type="PROSITE" id="PS50989">
    <property type="entry name" value="COA_CT_CTER"/>
    <property type="match status" value="1"/>
</dbReference>
<dbReference type="GO" id="GO:0004075">
    <property type="term" value="F:biotin carboxylase activity"/>
    <property type="evidence" value="ECO:0007669"/>
    <property type="project" value="UniProtKB-EC"/>
</dbReference>
<feature type="compositionally biased region" description="Polar residues" evidence="15">
    <location>
        <begin position="2420"/>
        <end position="2433"/>
    </location>
</feature>
<evidence type="ECO:0000256" key="11">
    <source>
        <dbReference type="ARBA" id="ARBA00023268"/>
    </source>
</evidence>
<dbReference type="FunFam" id="2.40.50.100:FF:000005">
    <property type="entry name" value="Acetyl-CoA carboxylase 1"/>
    <property type="match status" value="1"/>
</dbReference>
<evidence type="ECO:0000256" key="6">
    <source>
        <dbReference type="ARBA" id="ARBA00022832"/>
    </source>
</evidence>
<evidence type="ECO:0000259" key="16">
    <source>
        <dbReference type="PROSITE" id="PS50968"/>
    </source>
</evidence>
<keyword evidence="9" id="KW-0275">Fatty acid biosynthesis</keyword>
<keyword evidence="3" id="KW-0444">Lipid biosynthesis</keyword>
<evidence type="ECO:0000256" key="4">
    <source>
        <dbReference type="ARBA" id="ARBA00022598"/>
    </source>
</evidence>
<dbReference type="InterPro" id="IPR029045">
    <property type="entry name" value="ClpP/crotonase-like_dom_sf"/>
</dbReference>
<dbReference type="PROSITE" id="PS50980">
    <property type="entry name" value="COA_CT_NTER"/>
    <property type="match status" value="1"/>
</dbReference>
<dbReference type="EMBL" id="NWUJ01000002">
    <property type="protein sequence ID" value="PFH37483.1"/>
    <property type="molecule type" value="Genomic_DNA"/>
</dbReference>
<feature type="region of interest" description="Disordered" evidence="15">
    <location>
        <begin position="1914"/>
        <end position="1935"/>
    </location>
</feature>
<evidence type="ECO:0000256" key="7">
    <source>
        <dbReference type="ARBA" id="ARBA00022840"/>
    </source>
</evidence>
<evidence type="ECO:0000259" key="20">
    <source>
        <dbReference type="PROSITE" id="PS50989"/>
    </source>
</evidence>
<organism evidence="21 22">
    <name type="scientific">Besnoitia besnoiti</name>
    <name type="common">Apicomplexan protozoan</name>
    <dbReference type="NCBI Taxonomy" id="94643"/>
    <lineage>
        <taxon>Eukaryota</taxon>
        <taxon>Sar</taxon>
        <taxon>Alveolata</taxon>
        <taxon>Apicomplexa</taxon>
        <taxon>Conoidasida</taxon>
        <taxon>Coccidia</taxon>
        <taxon>Eucoccidiorida</taxon>
        <taxon>Eimeriorina</taxon>
        <taxon>Sarcocystidae</taxon>
        <taxon>Besnoitia</taxon>
    </lineage>
</organism>
<sequence>MAVRGGAAGSRAVRAGRAARGAQPPAVPNAQNLENKLERQAVAAASQGGDTESPRTMDSPSVAETGERATHTSEPSLPATESGDTEGGDGSAAHTKREATACGFRDEAPATAADNRSEGEGDRSEEAPPGSSQKAGWVATPGKLTEDESEEEEDALAAFVKRMGGTNVIRRILIANNGNAAVRCIRSMRHWAYEALGDSKALEFVVMATADDIDANAEFIAEADFYVEVPPGPNSNNYANLHLIVQTAETYECDAVWPGWGHASENHRLPAILRSLKRKTIWIGPSPQAMLALGDKIGSSIIAQSVNVPCVPWSGMDVTVDLSQVDPARGLSQHTLDAACVQSAKDVLDCCEKIGYPVMIKASEGGGGKGIRRVVAAEEVVDAYRQVVNEVKGSPVFVMRMVSECRHLEVQLLADRSGRCVSLGSRDCSIQRRCQKIIEEGPVVAAPREVVRQMEEAACRMAMAVGYENAGTCEFLYDPKSQEFYFLEVNARLQVEHVVSECVGDFNLPAAQLQVAMGILLEDIPDIKAYLDGAAAQKPIGNHVIASRITAEYAEESFRPTVGLVHELTFRPSRFVWGYFSIGSKGNIHPFNDAQFGHLFAQGKDRREAVKHMVLALKDMTIRGELRTNVEALIKILEHPDFMANETHTTWLEQKVNFSSDSNDVSPVLLLGVLLAAVFESYTHFRESEEEFVKRVEQGQLPPSISVSYESCLVYRATKFTLQCTYGGQNTVVVALNDSSTSVHIRRITSAGAGGPGAEQRDGGFLVRGGIDGKSRKVYYKEDSTGLRVSFDGTTYTFTKESDPTQVRPPVSGKLVRWLVGNEQNVVKGQSYAEIEIMKMYMQLHVEESGKLMHAMSEGAVFQAGDLLATLELPPGVVVPKATPFKGTFPSSSAFSASEESEKARERQAKLEQQREAHQRRQRMLNPLPAYRSCREQLMNALNGYQIRQEDEDEAVARFFECILNPMLPISEVKEVLSVIDSQLPEPLTSRLRSILADAEARAVAAFGLEEEEQYRHLTPRACSSQASQRSPSTAPSRCETARGSREEARGRGLPGDGRPAGEETTPGTSERDGAPVRKAPRREKSPASSGERKTKGGKAKYLSPARLSPFVFSLPPFALELPVEECFAAIEAQLALQAGRVPVGAQGAGAAVSAGGDPRPATAEARPDAEDAEAGGSEHTAPSTPVVAAEYVGVSVTRAQLQPLFECLKKYERGLIMAAAKDISRVLEKYLEVEELFENSRENAAKSISMKRTEVDSAALASLQRSHQALKRKNRLLGRVFEFIRKCPVWQSPVFLQRYMRSYSHFMESLPHLHDCLQRLSSLGGGSPEYAGVSLPARQLMLIKRRKPLEEQVRYVVHRISHLSNSGIFGSSPTAAPVSSSTSAAAAAAAAAVAASAAAAAAAAASAAAAAANATAAGSGPGAGALGHGPIAGAGPGGASRAGAGGATAGVHSVGACRSRLAVAAAAAAAATAAVANLSGPPSPVLLPVGPGGGGAGTPRVGGQPLRLSGSGTSPVAGGGCFFGSLDELLWDFHGCPDNVLMCLFVHPNDELKRFALQLYISRRYGRHGLHEMRIHTAGEIWEGAYALLDTLSQGKTPPAMPALPSSVTDFLSVGHGCSPASNDAHFPPLLNHVHSHSHATTHAHSGTPLSLGNLDSEGENPAFHPSSSLDPWNLWGGPEVYVQRANPLLAVWTHHAALTQEFLSETLDQIKPAPPSVSGGVASPPPVSRAATSAAVSTACLAAAPEAERGDLKNMVSACACAGGPVSGADGVRRPSAGLRDHDEAVRREPSELAATLFRRVSSSADLGTFPFAAYAASGKEKCRERAPGPTSFFCHSKSSLYSPSSATAGPQSASAAFSASALAPMSSGQSLPAGRPSSCPASSSSSALSCSSASAASSAWSSAAARRVSASSSFSLSPTERSEGRPFEDAEGVDGGEVWEALGSASKSRLRHILTCFGGGENDETGRIARSQQTVAMVFDGIQTLENDFGDRLLEYRRISRAMPPPPPTVDGKILQLFILDIADPSNAAANKEAQCCAVIGHLLNETASILQSCNLNLVAVVLLSSSSPVFPSAARTGSASYSPASPSAAGVSAGACVSQPAPPAVISDSLVDGGFGSSAAIPSLPARSAGLSDFLRAHFSESPDENSSETETPRFFYFRNVYRLPTPAVLAASAACRHLSVSQSPSRPNSTSSTPSRSSSPAPPERSRAAGEDGKARLESAVAASTALPALPPVPLGSSQAPSVGSSSSGALHEEESRAGGAHEGHAAGGEMVAACRAAPARPPPSSLATLSRSSSVVVPTLRCFEEEDLIRNTSHAQFGLLELSRFLPHFQVRLIPTSVPDVHVFKAVPKATGAAPCPGLPTAVPGGASRAGPPVPKPARGAAAAGEIRSTSGGHAGRETPLLGSEKEKKPAPTTEASGTRPSASHQSRAGGGSRYFVRVLVTVLTGHSWAAQKSMGGAAGGAGKGLREREAVEKDDLDDILSEQERRFVCGLNALEVACKSGDVDAMAGNHLLLSTSILFPASAGAPAGCIGLSRSSCSAASGAGAATGEGTGAQMCSGAPTAVVHRVSPGALEAAARKLMNQYERRLAKMNVKKVELRYMQRGIAGSECPCVPFRLVVDNPTGQSLRIRKFLEVTNPTTGEQVFSALDNRGAFSLSGASSGVSSLYSSLPSFSCRGAASTAAFCGAPRHISSVKLGDDSDFDGRPVNVPHPLPSALDVRRAQAFTVSTVFIYDFLDLFEEAIRKQWRTCPKYFLPALVENNASVGGSRGTPGYSPNADSSTANSFHPERVFEATELRLTRKGELEEVQREKGLNECGMVAWRVTMYTPEFPKGRRVILIGNDVTYQMGTFGVTEDLLFQRASEIARKEGIPRIYIAVNSGARMGLANEVLKLFRVEWIDEAQPHRGFKYLYVTEKDYQQLMQTDSIVAEPVQHPVEGKVYKITTIVGAQIGLGVENLCGSGAIAGETARAYKSTFTITFCSGRSVGIGAYLTRLGQRVIQKSVNAPLLLTGYQALNRLIGRDVYSSNDEIGGIDVMHKNGITHLTVKDDIEGCEAILDWLSYVPEHREGPLPIMVDPTDPVSRPVAYKPARATEDPRLMFTGCIDPQGSWLGGVFDRGSYREAMADWARSVIIGRARLGGIPVGIVAVETRVTEAKQPADPAMPHTSEILLTRAGQVWFPDSAYKTAQAIWDFNQEELPLFIFANWRGFSGGQRDMFNEVLKFGAYIVDALVGYKQPCFVYIPPKGELRGGSWVVVDSRLNAEHMEMYADIESRGGVMEPSGTVEIKFRDKMLIETMRRLDRVTKQLEQEDALLASEGLPIDDPRRQEIKEKKEKRIQDLLPVYKQVAIHFADMHDTAIRMKKRDAVHDVVTWEKSRNYFYWRLRRQLILFNLRKEITIADPTLSLIQAQNLVFKWADEAGHNVEGNYQFVQWACHSISFFAGKLAALRAAHQMRNLQSFAHDNPTAFLEILRRLDPNLYRHLELVGAVSEQTQNSTSTQRSMAALSLITKPNAPGESSSEAADILPASHLH</sequence>
<feature type="compositionally biased region" description="Basic and acidic residues" evidence="15">
    <location>
        <begin position="1040"/>
        <end position="1051"/>
    </location>
</feature>
<dbReference type="InterPro" id="IPR049076">
    <property type="entry name" value="ACCA"/>
</dbReference>
<dbReference type="SUPFAM" id="SSF52096">
    <property type="entry name" value="ClpP/crotonase"/>
    <property type="match status" value="2"/>
</dbReference>
<feature type="region of interest" description="Disordered" evidence="15">
    <location>
        <begin position="1149"/>
        <end position="1183"/>
    </location>
</feature>
<dbReference type="GeneID" id="40308922"/>
<dbReference type="PANTHER" id="PTHR45728">
    <property type="entry name" value="ACETYL-COA CARBOXYLASE, ISOFORM A"/>
    <property type="match status" value="1"/>
</dbReference>
<evidence type="ECO:0000256" key="2">
    <source>
        <dbReference type="ARBA" id="ARBA00004956"/>
    </source>
</evidence>
<accession>A0A2A9MNI9</accession>
<dbReference type="Pfam" id="PF00364">
    <property type="entry name" value="Biotin_lipoyl"/>
    <property type="match status" value="1"/>
</dbReference>
<dbReference type="InterPro" id="IPR001882">
    <property type="entry name" value="Biotin_BS"/>
</dbReference>
<dbReference type="InterPro" id="IPR011763">
    <property type="entry name" value="COA_CT_C"/>
</dbReference>